<accession>A0A6A4WBE0</accession>
<comment type="caution">
    <text evidence="2">The sequence shown here is derived from an EMBL/GenBank/DDBJ whole genome shotgun (WGS) entry which is preliminary data.</text>
</comment>
<feature type="compositionally biased region" description="Acidic residues" evidence="1">
    <location>
        <begin position="57"/>
        <end position="66"/>
    </location>
</feature>
<evidence type="ECO:0000256" key="1">
    <source>
        <dbReference type="SAM" id="MobiDB-lite"/>
    </source>
</evidence>
<keyword evidence="3" id="KW-1185">Reference proteome</keyword>
<proteinExistence type="predicted"/>
<organism evidence="2 3">
    <name type="scientific">Amphibalanus amphitrite</name>
    <name type="common">Striped barnacle</name>
    <name type="synonym">Balanus amphitrite</name>
    <dbReference type="NCBI Taxonomy" id="1232801"/>
    <lineage>
        <taxon>Eukaryota</taxon>
        <taxon>Metazoa</taxon>
        <taxon>Ecdysozoa</taxon>
        <taxon>Arthropoda</taxon>
        <taxon>Crustacea</taxon>
        <taxon>Multicrustacea</taxon>
        <taxon>Cirripedia</taxon>
        <taxon>Thoracica</taxon>
        <taxon>Thoracicalcarea</taxon>
        <taxon>Balanomorpha</taxon>
        <taxon>Balanoidea</taxon>
        <taxon>Balanidae</taxon>
        <taxon>Amphibalaninae</taxon>
        <taxon>Amphibalanus</taxon>
    </lineage>
</organism>
<evidence type="ECO:0000313" key="2">
    <source>
        <dbReference type="EMBL" id="KAF0300980.1"/>
    </source>
</evidence>
<dbReference type="Proteomes" id="UP000440578">
    <property type="component" value="Unassembled WGS sequence"/>
</dbReference>
<feature type="compositionally biased region" description="Basic and acidic residues" evidence="1">
    <location>
        <begin position="67"/>
        <end position="85"/>
    </location>
</feature>
<protein>
    <submittedName>
        <fullName evidence="2">Uncharacterized protein</fullName>
    </submittedName>
</protein>
<feature type="compositionally biased region" description="Polar residues" evidence="1">
    <location>
        <begin position="115"/>
        <end position="126"/>
    </location>
</feature>
<reference evidence="2 3" key="1">
    <citation type="submission" date="2019-07" db="EMBL/GenBank/DDBJ databases">
        <title>Draft genome assembly of a fouling barnacle, Amphibalanus amphitrite (Darwin, 1854): The first reference genome for Thecostraca.</title>
        <authorList>
            <person name="Kim W."/>
        </authorList>
    </citation>
    <scope>NUCLEOTIDE SEQUENCE [LARGE SCALE GENOMIC DNA]</scope>
    <source>
        <strain evidence="2">SNU_AA5</strain>
        <tissue evidence="2">Soma without cirri and trophi</tissue>
    </source>
</reference>
<evidence type="ECO:0000313" key="3">
    <source>
        <dbReference type="Proteomes" id="UP000440578"/>
    </source>
</evidence>
<feature type="region of interest" description="Disordered" evidence="1">
    <location>
        <begin position="212"/>
        <end position="279"/>
    </location>
</feature>
<sequence length="364" mass="38572">MPLLSAGVLLWGPRRRRARAAALCAGLLPHRRRRSAQLVHRTVPRVAITVHKHNEHDDGEESDDGDDTGRRDDSGPSWRHPREEGVGGDGTGSSESTRPVLTSGDVSVLLGDGSGQTPSAKHGNNTGKAWIASTEETEVWKVTEGSPWILDGDGVWDDDKQVLWSASEQGPWSWHGDGPWSDGEADSPAQLPDCLCSAECRSVWALTLDSSSRAAPDDDSADSGAHLSPGPESPDSSGADQPCKTERRAGSEERPTGDPATRSVNHDRPADAPTASAVAARQLWRSGGAGGAELQVSATTCDLLARIATVWQADLEERHRLERRAAGDSGRSESGPSSPEPLSNDGEGRDGTVREGVDESPGTM</sequence>
<feature type="region of interest" description="Disordered" evidence="1">
    <location>
        <begin position="321"/>
        <end position="364"/>
    </location>
</feature>
<feature type="region of interest" description="Disordered" evidence="1">
    <location>
        <begin position="168"/>
        <end position="189"/>
    </location>
</feature>
<dbReference type="AlphaFoldDB" id="A0A6A4WBE0"/>
<feature type="compositionally biased region" description="Basic and acidic residues" evidence="1">
    <location>
        <begin position="346"/>
        <end position="357"/>
    </location>
</feature>
<feature type="compositionally biased region" description="Low complexity" evidence="1">
    <location>
        <begin position="332"/>
        <end position="343"/>
    </location>
</feature>
<name>A0A6A4WBE0_AMPAM</name>
<feature type="compositionally biased region" description="Basic and acidic residues" evidence="1">
    <location>
        <begin position="243"/>
        <end position="256"/>
    </location>
</feature>
<dbReference type="EMBL" id="VIIS01001208">
    <property type="protein sequence ID" value="KAF0300980.1"/>
    <property type="molecule type" value="Genomic_DNA"/>
</dbReference>
<feature type="region of interest" description="Disordered" evidence="1">
    <location>
        <begin position="38"/>
        <end position="126"/>
    </location>
</feature>
<gene>
    <name evidence="2" type="ORF">FJT64_026634</name>
</gene>